<dbReference type="NCBIfam" id="TIGR00106">
    <property type="entry name" value="MTH1187 family thiamine-binding protein"/>
    <property type="match status" value="1"/>
</dbReference>
<feature type="domain" description="Thiamine-binding protein" evidence="3">
    <location>
        <begin position="6"/>
        <end position="95"/>
    </location>
</feature>
<gene>
    <name evidence="4" type="ORF">SAMN05421848_0455</name>
</gene>
<comment type="similarity">
    <text evidence="1">Belongs to the UPF0045 family.</text>
</comment>
<dbReference type="GO" id="GO:0005829">
    <property type="term" value="C:cytosol"/>
    <property type="evidence" value="ECO:0007669"/>
    <property type="project" value="TreeGrafter"/>
</dbReference>
<dbReference type="EMBL" id="FOLY01000001">
    <property type="protein sequence ID" value="SFC07766.1"/>
    <property type="molecule type" value="Genomic_DNA"/>
</dbReference>
<dbReference type="Proteomes" id="UP000199046">
    <property type="component" value="Unassembled WGS sequence"/>
</dbReference>
<reference evidence="5" key="1">
    <citation type="submission" date="2016-10" db="EMBL/GenBank/DDBJ databases">
        <authorList>
            <person name="Varghese N."/>
            <person name="Submissions S."/>
        </authorList>
    </citation>
    <scope>NUCLEOTIDE SEQUENCE [LARGE SCALE GENOMIC DNA]</scope>
    <source>
        <strain evidence="5">DSM 23439</strain>
    </source>
</reference>
<name>A0A1I1G8P8_9GAMM</name>
<keyword evidence="5" id="KW-1185">Reference proteome</keyword>
<dbReference type="AlphaFoldDB" id="A0A1I1G8P8"/>
<dbReference type="PANTHER" id="PTHR33777:SF1">
    <property type="entry name" value="UPF0045 PROTEIN ECM15"/>
    <property type="match status" value="1"/>
</dbReference>
<evidence type="ECO:0000256" key="2">
    <source>
        <dbReference type="SAM" id="MobiDB-lite"/>
    </source>
</evidence>
<accession>A0A1I1G8P8</accession>
<dbReference type="InterPro" id="IPR029756">
    <property type="entry name" value="MTH1187/YkoF-like"/>
</dbReference>
<feature type="compositionally biased region" description="Basic and acidic residues" evidence="2">
    <location>
        <begin position="79"/>
        <end position="95"/>
    </location>
</feature>
<dbReference type="Pfam" id="PF01910">
    <property type="entry name" value="Thiamine_BP"/>
    <property type="match status" value="1"/>
</dbReference>
<dbReference type="PANTHER" id="PTHR33777">
    <property type="entry name" value="UPF0045 PROTEIN ECM15"/>
    <property type="match status" value="1"/>
</dbReference>
<evidence type="ECO:0000313" key="4">
    <source>
        <dbReference type="EMBL" id="SFC07766.1"/>
    </source>
</evidence>
<dbReference type="RefSeq" id="WP_090130365.1">
    <property type="nucleotide sequence ID" value="NZ_FOLY01000001.1"/>
</dbReference>
<dbReference type="InterPro" id="IPR051614">
    <property type="entry name" value="UPF0045_domain"/>
</dbReference>
<protein>
    <submittedName>
        <fullName evidence="4">Uncharacterized protein, MTH1187 family</fullName>
    </submittedName>
</protein>
<dbReference type="OrthoDB" id="9793516at2"/>
<evidence type="ECO:0000256" key="1">
    <source>
        <dbReference type="ARBA" id="ARBA00010272"/>
    </source>
</evidence>
<feature type="region of interest" description="Disordered" evidence="2">
    <location>
        <begin position="79"/>
        <end position="112"/>
    </location>
</feature>
<dbReference type="Gene3D" id="3.30.70.930">
    <property type="match status" value="1"/>
</dbReference>
<sequence length="112" mass="12203">MKVMIDLCVVPLGVGVSVGAYVSACQEVIEQAGLEHQMHAYGTNIEGEWEEVFEVVRRCHEVVHDMGAPRITTSMRIGTRTDREQSMADKIESVQKHSSGGAVRLSDSEGSA</sequence>
<dbReference type="SUPFAM" id="SSF89957">
    <property type="entry name" value="MTH1187/YkoF-like"/>
    <property type="match status" value="1"/>
</dbReference>
<evidence type="ECO:0000313" key="5">
    <source>
        <dbReference type="Proteomes" id="UP000199046"/>
    </source>
</evidence>
<organism evidence="4 5">
    <name type="scientific">Kushneria avicenniae</name>
    <dbReference type="NCBI Taxonomy" id="402385"/>
    <lineage>
        <taxon>Bacteria</taxon>
        <taxon>Pseudomonadati</taxon>
        <taxon>Pseudomonadota</taxon>
        <taxon>Gammaproteobacteria</taxon>
        <taxon>Oceanospirillales</taxon>
        <taxon>Halomonadaceae</taxon>
        <taxon>Kushneria</taxon>
    </lineage>
</organism>
<evidence type="ECO:0000259" key="3">
    <source>
        <dbReference type="Pfam" id="PF01910"/>
    </source>
</evidence>
<dbReference type="InterPro" id="IPR002767">
    <property type="entry name" value="Thiamine_BP"/>
</dbReference>
<proteinExistence type="inferred from homology"/>